<evidence type="ECO:0000256" key="1">
    <source>
        <dbReference type="SAM" id="MobiDB-lite"/>
    </source>
</evidence>
<feature type="compositionally biased region" description="Basic and acidic residues" evidence="1">
    <location>
        <begin position="111"/>
        <end position="122"/>
    </location>
</feature>
<sequence length="129" mass="14532">MFFQHEDEKCTWHTTVATRTYQRAARKWPHIPKNGAEGEEEHASGEGRSVYLLTLGIGKETKEPRPRVENGREEVAKGTRITEEAKERRIDADGPGAAWRSSEIGEASGTVREREIGDGGERRCKRGQQ</sequence>
<evidence type="ECO:0000313" key="2">
    <source>
        <dbReference type="EMBL" id="KAG8045034.1"/>
    </source>
</evidence>
<feature type="compositionally biased region" description="Basic and acidic residues" evidence="1">
    <location>
        <begin position="59"/>
        <end position="92"/>
    </location>
</feature>
<reference evidence="2" key="2">
    <citation type="submission" date="2021-02" db="EMBL/GenBank/DDBJ databases">
        <authorList>
            <person name="Kimball J.A."/>
            <person name="Haas M.W."/>
            <person name="Macchietto M."/>
            <person name="Kono T."/>
            <person name="Duquette J."/>
            <person name="Shao M."/>
        </authorList>
    </citation>
    <scope>NUCLEOTIDE SEQUENCE</scope>
    <source>
        <tissue evidence="2">Fresh leaf tissue</tissue>
    </source>
</reference>
<organism evidence="2 3">
    <name type="scientific">Zizania palustris</name>
    <name type="common">Northern wild rice</name>
    <dbReference type="NCBI Taxonomy" id="103762"/>
    <lineage>
        <taxon>Eukaryota</taxon>
        <taxon>Viridiplantae</taxon>
        <taxon>Streptophyta</taxon>
        <taxon>Embryophyta</taxon>
        <taxon>Tracheophyta</taxon>
        <taxon>Spermatophyta</taxon>
        <taxon>Magnoliopsida</taxon>
        <taxon>Liliopsida</taxon>
        <taxon>Poales</taxon>
        <taxon>Poaceae</taxon>
        <taxon>BOP clade</taxon>
        <taxon>Oryzoideae</taxon>
        <taxon>Oryzeae</taxon>
        <taxon>Zizaniinae</taxon>
        <taxon>Zizania</taxon>
    </lineage>
</organism>
<evidence type="ECO:0000313" key="3">
    <source>
        <dbReference type="Proteomes" id="UP000729402"/>
    </source>
</evidence>
<accession>A0A8J5VI59</accession>
<proteinExistence type="predicted"/>
<dbReference type="AlphaFoldDB" id="A0A8J5VI59"/>
<dbReference type="EMBL" id="JAAALK010000290">
    <property type="protein sequence ID" value="KAG8045034.1"/>
    <property type="molecule type" value="Genomic_DNA"/>
</dbReference>
<feature type="region of interest" description="Disordered" evidence="1">
    <location>
        <begin position="22"/>
        <end position="129"/>
    </location>
</feature>
<comment type="caution">
    <text evidence="2">The sequence shown here is derived from an EMBL/GenBank/DDBJ whole genome shotgun (WGS) entry which is preliminary data.</text>
</comment>
<keyword evidence="3" id="KW-1185">Reference proteome</keyword>
<reference evidence="2" key="1">
    <citation type="journal article" date="2021" name="bioRxiv">
        <title>Whole Genome Assembly and Annotation of Northern Wild Rice, Zizania palustris L., Supports a Whole Genome Duplication in the Zizania Genus.</title>
        <authorList>
            <person name="Haas M."/>
            <person name="Kono T."/>
            <person name="Macchietto M."/>
            <person name="Millas R."/>
            <person name="McGilp L."/>
            <person name="Shao M."/>
            <person name="Duquette J."/>
            <person name="Hirsch C.N."/>
            <person name="Kimball J."/>
        </authorList>
    </citation>
    <scope>NUCLEOTIDE SEQUENCE</scope>
    <source>
        <tissue evidence="2">Fresh leaf tissue</tissue>
    </source>
</reference>
<protein>
    <submittedName>
        <fullName evidence="2">Uncharacterized protein</fullName>
    </submittedName>
</protein>
<dbReference type="Proteomes" id="UP000729402">
    <property type="component" value="Unassembled WGS sequence"/>
</dbReference>
<name>A0A8J5VI59_ZIZPA</name>
<gene>
    <name evidence="2" type="ORF">GUJ93_ZPchr0008g11504</name>
</gene>